<keyword evidence="3 7" id="KW-0812">Transmembrane</keyword>
<evidence type="ECO:0000256" key="7">
    <source>
        <dbReference type="SAM" id="Phobius"/>
    </source>
</evidence>
<evidence type="ECO:0000256" key="5">
    <source>
        <dbReference type="ARBA" id="ARBA00022989"/>
    </source>
</evidence>
<evidence type="ECO:0000313" key="10">
    <source>
        <dbReference type="Proteomes" id="UP001498398"/>
    </source>
</evidence>
<keyword evidence="6 7" id="KW-0472">Membrane</keyword>
<evidence type="ECO:0000256" key="2">
    <source>
        <dbReference type="ARBA" id="ARBA00009045"/>
    </source>
</evidence>
<dbReference type="PANTHER" id="PTHR43731">
    <property type="entry name" value="RHOMBOID PROTEASE"/>
    <property type="match status" value="1"/>
</dbReference>
<dbReference type="Pfam" id="PF01694">
    <property type="entry name" value="Rhomboid"/>
    <property type="match status" value="1"/>
</dbReference>
<feature type="transmembrane region" description="Helical" evidence="7">
    <location>
        <begin position="127"/>
        <end position="145"/>
    </location>
</feature>
<dbReference type="EMBL" id="JBANRG010000002">
    <property type="protein sequence ID" value="KAK7470867.1"/>
    <property type="molecule type" value="Genomic_DNA"/>
</dbReference>
<dbReference type="InterPro" id="IPR050925">
    <property type="entry name" value="Rhomboid_protease_S54"/>
</dbReference>
<reference evidence="9 10" key="1">
    <citation type="submission" date="2024-01" db="EMBL/GenBank/DDBJ databases">
        <title>A draft genome for the cacao thread blight pathogen Marasmiellus scandens.</title>
        <authorList>
            <person name="Baruah I.K."/>
            <person name="Leung J."/>
            <person name="Bukari Y."/>
            <person name="Amoako-Attah I."/>
            <person name="Meinhardt L.W."/>
            <person name="Bailey B.A."/>
            <person name="Cohen S.P."/>
        </authorList>
    </citation>
    <scope>NUCLEOTIDE SEQUENCE [LARGE SCALE GENOMIC DNA]</scope>
    <source>
        <strain evidence="9 10">GH-19</strain>
    </source>
</reference>
<protein>
    <recommendedName>
        <fullName evidence="8">Peptidase S54 rhomboid domain-containing protein</fullName>
    </recommendedName>
</protein>
<comment type="similarity">
    <text evidence="2">Belongs to the peptidase S54 family.</text>
</comment>
<feature type="transmembrane region" description="Helical" evidence="7">
    <location>
        <begin position="73"/>
        <end position="91"/>
    </location>
</feature>
<dbReference type="Gene3D" id="1.20.1540.10">
    <property type="entry name" value="Rhomboid-like"/>
    <property type="match status" value="1"/>
</dbReference>
<dbReference type="SUPFAM" id="SSF144091">
    <property type="entry name" value="Rhomboid-like"/>
    <property type="match status" value="1"/>
</dbReference>
<keyword evidence="10" id="KW-1185">Reference proteome</keyword>
<dbReference type="InterPro" id="IPR035952">
    <property type="entry name" value="Rhomboid-like_sf"/>
</dbReference>
<keyword evidence="5 7" id="KW-1133">Transmembrane helix</keyword>
<dbReference type="PANTHER" id="PTHR43731:SF14">
    <property type="entry name" value="PRESENILIN-ASSOCIATED RHOMBOID-LIKE PROTEIN, MITOCHONDRIAL"/>
    <property type="match status" value="1"/>
</dbReference>
<dbReference type="InterPro" id="IPR022764">
    <property type="entry name" value="Peptidase_S54_rhomboid_dom"/>
</dbReference>
<comment type="caution">
    <text evidence="9">The sequence shown here is derived from an EMBL/GenBank/DDBJ whole genome shotgun (WGS) entry which is preliminary data.</text>
</comment>
<evidence type="ECO:0000256" key="6">
    <source>
        <dbReference type="ARBA" id="ARBA00023136"/>
    </source>
</evidence>
<gene>
    <name evidence="9" type="ORF">VKT23_002283</name>
</gene>
<dbReference type="Proteomes" id="UP001498398">
    <property type="component" value="Unassembled WGS sequence"/>
</dbReference>
<evidence type="ECO:0000256" key="1">
    <source>
        <dbReference type="ARBA" id="ARBA00004141"/>
    </source>
</evidence>
<sequence length="182" mass="20256">MAGQKAKIEGDFKPLRWMHENFTSSWHNLSEGRIWTLLTCDFSHQSPSHILMNGFTYIFLSRPVLDMLGSRRFLGLYIGSGIFASLASMGWHNLVKHRDANSLGASAAIYSLVSFLACVAPRMTFMIYGIIPVPAWLAVTGLFFIDTYSAVHDKQRGTDTAGHVAGISAGVGYYLAKRFRIF</sequence>
<accession>A0ABR1K5J5</accession>
<evidence type="ECO:0000256" key="4">
    <source>
        <dbReference type="ARBA" id="ARBA00022801"/>
    </source>
</evidence>
<organism evidence="9 10">
    <name type="scientific">Marasmiellus scandens</name>
    <dbReference type="NCBI Taxonomy" id="2682957"/>
    <lineage>
        <taxon>Eukaryota</taxon>
        <taxon>Fungi</taxon>
        <taxon>Dikarya</taxon>
        <taxon>Basidiomycota</taxon>
        <taxon>Agaricomycotina</taxon>
        <taxon>Agaricomycetes</taxon>
        <taxon>Agaricomycetidae</taxon>
        <taxon>Agaricales</taxon>
        <taxon>Marasmiineae</taxon>
        <taxon>Omphalotaceae</taxon>
        <taxon>Marasmiellus</taxon>
    </lineage>
</organism>
<keyword evidence="4" id="KW-0378">Hydrolase</keyword>
<feature type="domain" description="Peptidase S54 rhomboid" evidence="8">
    <location>
        <begin position="32"/>
        <end position="174"/>
    </location>
</feature>
<evidence type="ECO:0000313" key="9">
    <source>
        <dbReference type="EMBL" id="KAK7470867.1"/>
    </source>
</evidence>
<name>A0ABR1K5J5_9AGAR</name>
<evidence type="ECO:0000259" key="8">
    <source>
        <dbReference type="Pfam" id="PF01694"/>
    </source>
</evidence>
<comment type="subcellular location">
    <subcellularLocation>
        <location evidence="1">Membrane</location>
        <topology evidence="1">Multi-pass membrane protein</topology>
    </subcellularLocation>
</comment>
<evidence type="ECO:0000256" key="3">
    <source>
        <dbReference type="ARBA" id="ARBA00022692"/>
    </source>
</evidence>
<proteinExistence type="inferred from homology"/>